<evidence type="ECO:0000313" key="3">
    <source>
        <dbReference type="EMBL" id="CAB4123840.1"/>
    </source>
</evidence>
<name>A0A6J5KLJ9_9CAUD</name>
<feature type="domain" description="Phage-like element PBSX protein XkdF" evidence="1">
    <location>
        <begin position="31"/>
        <end position="126"/>
    </location>
</feature>
<dbReference type="InterPro" id="IPR027924">
    <property type="entry name" value="XkdF"/>
</dbReference>
<evidence type="ECO:0000259" key="1">
    <source>
        <dbReference type="Pfam" id="PF14550"/>
    </source>
</evidence>
<gene>
    <name evidence="2" type="ORF">UFOVP32_3</name>
    <name evidence="3" type="ORF">UFOVP50_73</name>
</gene>
<sequence length="132" mass="14235">MSFGITVAFEKADPEGRYVRGWASVVSVDGAAVTDTQGDVIPMDELRKAAHRFVTDARVAKAMHEGSQVGEVVESVIIDDAFAKALGVSTTQRGWWIGMHINDEGIRKAVKAGKLKAFSIGGRGKRQKMEAC</sequence>
<reference evidence="2" key="1">
    <citation type="submission" date="2020-04" db="EMBL/GenBank/DDBJ databases">
        <authorList>
            <person name="Chiriac C."/>
            <person name="Salcher M."/>
            <person name="Ghai R."/>
            <person name="Kavagutti S V."/>
        </authorList>
    </citation>
    <scope>NUCLEOTIDE SEQUENCE</scope>
</reference>
<dbReference type="EMBL" id="LR796160">
    <property type="protein sequence ID" value="CAB4122305.1"/>
    <property type="molecule type" value="Genomic_DNA"/>
</dbReference>
<dbReference type="Pfam" id="PF14550">
    <property type="entry name" value="Peptidase_S78_2"/>
    <property type="match status" value="1"/>
</dbReference>
<evidence type="ECO:0000313" key="2">
    <source>
        <dbReference type="EMBL" id="CAB4122305.1"/>
    </source>
</evidence>
<organism evidence="2">
    <name type="scientific">uncultured Caudovirales phage</name>
    <dbReference type="NCBI Taxonomy" id="2100421"/>
    <lineage>
        <taxon>Viruses</taxon>
        <taxon>Duplodnaviria</taxon>
        <taxon>Heunggongvirae</taxon>
        <taxon>Uroviricota</taxon>
        <taxon>Caudoviricetes</taxon>
        <taxon>Peduoviridae</taxon>
        <taxon>Maltschvirus</taxon>
        <taxon>Maltschvirus maltsch</taxon>
    </lineage>
</organism>
<proteinExistence type="predicted"/>
<dbReference type="EMBL" id="LR796173">
    <property type="protein sequence ID" value="CAB4123840.1"/>
    <property type="molecule type" value="Genomic_DNA"/>
</dbReference>
<protein>
    <submittedName>
        <fullName evidence="2">Phage-like element PBSX protein, XkdF</fullName>
    </submittedName>
</protein>
<accession>A0A6J5KLJ9</accession>